<name>A0A481TAP7_HHV2</name>
<organismHost>
    <name type="scientific">Homo sapiens</name>
    <name type="common">Human</name>
    <dbReference type="NCBI Taxonomy" id="9606"/>
</organismHost>
<reference evidence="2" key="1">
    <citation type="submission" date="2018-08" db="EMBL/GenBank/DDBJ databases">
        <title>HSV2 whole genome sequences from clinical isolates.</title>
        <authorList>
            <person name="Roychoudhury P."/>
            <person name="Greninger A.L."/>
            <person name="Jerome K.R."/>
            <person name="Johnston C."/>
            <person name="Wald A."/>
            <person name="Xie H."/>
        </authorList>
    </citation>
    <scope>NUCLEOTIDE SEQUENCE</scope>
    <source>
        <strain evidence="3">2000-9815</strain>
        <strain evidence="2">2003-24998</strain>
    </source>
</reference>
<proteinExistence type="predicted"/>
<dbReference type="EMBL" id="MH790583">
    <property type="protein sequence ID" value="QBH78410.1"/>
    <property type="molecule type" value="Genomic_DNA"/>
</dbReference>
<feature type="compositionally biased region" description="Basic and acidic residues" evidence="1">
    <location>
        <begin position="58"/>
        <end position="69"/>
    </location>
</feature>
<evidence type="ECO:0000256" key="1">
    <source>
        <dbReference type="SAM" id="MobiDB-lite"/>
    </source>
</evidence>
<sequence length="69" mass="7644">MAHEATEQLKVGGLGVAEGQLEPVHDGQHVHGRDRRGRFEDVRRKRGPHAGRLGTHQQRAEFVGDGREA</sequence>
<accession>A0A481TAP7</accession>
<organism evidence="2">
    <name type="scientific">Human herpesvirus 2</name>
    <name type="common">HHV-2</name>
    <name type="synonym">Human herpes simplex virus 2</name>
    <dbReference type="NCBI Taxonomy" id="10310"/>
    <lineage>
        <taxon>Viruses</taxon>
        <taxon>Duplodnaviria</taxon>
        <taxon>Heunggongvirae</taxon>
        <taxon>Peploviricota</taxon>
        <taxon>Herviviricetes</taxon>
        <taxon>Herpesvirales</taxon>
        <taxon>Orthoherpesviridae</taxon>
        <taxon>Alphaherpesvirinae</taxon>
        <taxon>Simplexvirus</taxon>
        <taxon>Simplexvirus humanalpha2</taxon>
    </lineage>
</organism>
<feature type="region of interest" description="Disordered" evidence="1">
    <location>
        <begin position="1"/>
        <end position="69"/>
    </location>
</feature>
<protein>
    <submittedName>
        <fullName evidence="2">Uncharacterized protein</fullName>
    </submittedName>
</protein>
<evidence type="ECO:0000313" key="2">
    <source>
        <dbReference type="EMBL" id="QBH78410.1"/>
    </source>
</evidence>
<feature type="compositionally biased region" description="Basic and acidic residues" evidence="1">
    <location>
        <begin position="23"/>
        <end position="43"/>
    </location>
</feature>
<evidence type="ECO:0000313" key="3">
    <source>
        <dbReference type="EMBL" id="QBH82819.1"/>
    </source>
</evidence>
<dbReference type="EMBL" id="MH790634">
    <property type="protein sequence ID" value="QBH82819.1"/>
    <property type="molecule type" value="Genomic_DNA"/>
</dbReference>